<dbReference type="Proteomes" id="UP001529510">
    <property type="component" value="Unassembled WGS sequence"/>
</dbReference>
<sequence length="56" mass="6017">KYWKMPMGAVSHPSQASVETSLPTAAKQLIATQNTSGPGEETKQSPATKTEQWRGS</sequence>
<accession>A0ABD0P898</accession>
<feature type="region of interest" description="Disordered" evidence="1">
    <location>
        <begin position="1"/>
        <end position="56"/>
    </location>
</feature>
<keyword evidence="3" id="KW-1185">Reference proteome</keyword>
<name>A0ABD0P898_CIRMR</name>
<proteinExistence type="predicted"/>
<comment type="caution">
    <text evidence="2">The sequence shown here is derived from an EMBL/GenBank/DDBJ whole genome shotgun (WGS) entry which is preliminary data.</text>
</comment>
<feature type="compositionally biased region" description="Polar residues" evidence="1">
    <location>
        <begin position="12"/>
        <end position="23"/>
    </location>
</feature>
<dbReference type="AlphaFoldDB" id="A0ABD0P898"/>
<feature type="non-terminal residue" evidence="2">
    <location>
        <position position="1"/>
    </location>
</feature>
<feature type="non-terminal residue" evidence="2">
    <location>
        <position position="56"/>
    </location>
</feature>
<dbReference type="EMBL" id="JAMKFB020000017">
    <property type="protein sequence ID" value="KAL0170318.1"/>
    <property type="molecule type" value="Genomic_DNA"/>
</dbReference>
<feature type="compositionally biased region" description="Polar residues" evidence="1">
    <location>
        <begin position="44"/>
        <end position="56"/>
    </location>
</feature>
<evidence type="ECO:0000313" key="3">
    <source>
        <dbReference type="Proteomes" id="UP001529510"/>
    </source>
</evidence>
<evidence type="ECO:0000256" key="1">
    <source>
        <dbReference type="SAM" id="MobiDB-lite"/>
    </source>
</evidence>
<gene>
    <name evidence="2" type="ORF">M9458_034914</name>
</gene>
<reference evidence="2 3" key="1">
    <citation type="submission" date="2024-05" db="EMBL/GenBank/DDBJ databases">
        <title>Genome sequencing and assembly of Indian major carp, Cirrhinus mrigala (Hamilton, 1822).</title>
        <authorList>
            <person name="Mohindra V."/>
            <person name="Chowdhury L.M."/>
            <person name="Lal K."/>
            <person name="Jena J.K."/>
        </authorList>
    </citation>
    <scope>NUCLEOTIDE SEQUENCE [LARGE SCALE GENOMIC DNA]</scope>
    <source>
        <strain evidence="2">CM1030</strain>
        <tissue evidence="2">Blood</tissue>
    </source>
</reference>
<evidence type="ECO:0000313" key="2">
    <source>
        <dbReference type="EMBL" id="KAL0170318.1"/>
    </source>
</evidence>
<protein>
    <submittedName>
        <fullName evidence="2">Uncharacterized protein</fullName>
    </submittedName>
</protein>
<organism evidence="2 3">
    <name type="scientific">Cirrhinus mrigala</name>
    <name type="common">Mrigala</name>
    <dbReference type="NCBI Taxonomy" id="683832"/>
    <lineage>
        <taxon>Eukaryota</taxon>
        <taxon>Metazoa</taxon>
        <taxon>Chordata</taxon>
        <taxon>Craniata</taxon>
        <taxon>Vertebrata</taxon>
        <taxon>Euteleostomi</taxon>
        <taxon>Actinopterygii</taxon>
        <taxon>Neopterygii</taxon>
        <taxon>Teleostei</taxon>
        <taxon>Ostariophysi</taxon>
        <taxon>Cypriniformes</taxon>
        <taxon>Cyprinidae</taxon>
        <taxon>Labeoninae</taxon>
        <taxon>Labeonini</taxon>
        <taxon>Cirrhinus</taxon>
    </lineage>
</organism>